<dbReference type="GO" id="GO:0016491">
    <property type="term" value="F:oxidoreductase activity"/>
    <property type="evidence" value="ECO:0007669"/>
    <property type="project" value="UniProtKB-KW"/>
</dbReference>
<evidence type="ECO:0000313" key="5">
    <source>
        <dbReference type="Proteomes" id="UP000520814"/>
    </source>
</evidence>
<dbReference type="AlphaFoldDB" id="A0A7W9SMG9"/>
<dbReference type="EMBL" id="JACHGW010000001">
    <property type="protein sequence ID" value="MBB6049362.1"/>
    <property type="molecule type" value="Genomic_DNA"/>
</dbReference>
<dbReference type="PANTHER" id="PTHR43818:SF11">
    <property type="entry name" value="BCDNA.GH03377"/>
    <property type="match status" value="1"/>
</dbReference>
<dbReference type="PANTHER" id="PTHR43818">
    <property type="entry name" value="BCDNA.GH03377"/>
    <property type="match status" value="1"/>
</dbReference>
<dbReference type="Pfam" id="PF01408">
    <property type="entry name" value="GFO_IDH_MocA"/>
    <property type="match status" value="1"/>
</dbReference>
<dbReference type="Gene3D" id="3.30.360.10">
    <property type="entry name" value="Dihydrodipicolinate Reductase, domain 2"/>
    <property type="match status" value="1"/>
</dbReference>
<gene>
    <name evidence="4" type="ORF">HNQ39_001124</name>
</gene>
<sequence>MRWGILGCGDVAEKKGGPALYQAEGSALIAVMRRDLEKAQDFARRHGARRAYATVEGLLSDPEVDAVYIATPPHLHCEQTLQAAAAGKHVLVEKPMALTVAECDQMIAACAAAGVSLHVAYYRRYWPKFQAIKAALEAGALGTVLGARLQLCTKAPASGWRVDPAISGGGHVVDVGSHRLDMLLYLLGDITAVHGFAANRLGHHAAENDSVFALQFASGVVASACFHFATRPSRDVLELFGTDGTLTCDPFDGTAFTLNGVEHRFETPAPTHLPFVQALVNQEPGHVTGTEGKKVTELLRALS</sequence>
<accession>A0A7W9SMG9</accession>
<evidence type="ECO:0000259" key="3">
    <source>
        <dbReference type="Pfam" id="PF22725"/>
    </source>
</evidence>
<keyword evidence="5" id="KW-1185">Reference proteome</keyword>
<dbReference type="RefSeq" id="WP_184192970.1">
    <property type="nucleotide sequence ID" value="NZ_JACHGW010000001.1"/>
</dbReference>
<dbReference type="SUPFAM" id="SSF55347">
    <property type="entry name" value="Glyceraldehyde-3-phosphate dehydrogenase-like, C-terminal domain"/>
    <property type="match status" value="1"/>
</dbReference>
<dbReference type="SUPFAM" id="SSF51735">
    <property type="entry name" value="NAD(P)-binding Rossmann-fold domains"/>
    <property type="match status" value="1"/>
</dbReference>
<dbReference type="Pfam" id="PF22725">
    <property type="entry name" value="GFO_IDH_MocA_C3"/>
    <property type="match status" value="1"/>
</dbReference>
<dbReference type="InterPro" id="IPR000683">
    <property type="entry name" value="Gfo/Idh/MocA-like_OxRdtase_N"/>
</dbReference>
<dbReference type="Gene3D" id="3.40.50.720">
    <property type="entry name" value="NAD(P)-binding Rossmann-like Domain"/>
    <property type="match status" value="1"/>
</dbReference>
<dbReference type="InterPro" id="IPR036291">
    <property type="entry name" value="NAD(P)-bd_dom_sf"/>
</dbReference>
<comment type="caution">
    <text evidence="4">The sequence shown here is derived from an EMBL/GenBank/DDBJ whole genome shotgun (WGS) entry which is preliminary data.</text>
</comment>
<evidence type="ECO:0000256" key="1">
    <source>
        <dbReference type="ARBA" id="ARBA00023002"/>
    </source>
</evidence>
<evidence type="ECO:0000313" key="4">
    <source>
        <dbReference type="EMBL" id="MBB6049362.1"/>
    </source>
</evidence>
<protein>
    <submittedName>
        <fullName evidence="4">Putative dehydrogenase</fullName>
    </submittedName>
</protein>
<proteinExistence type="predicted"/>
<feature type="domain" description="Gfo/Idh/MocA-like oxidoreductase N-terminal" evidence="2">
    <location>
        <begin position="1"/>
        <end position="121"/>
    </location>
</feature>
<evidence type="ECO:0000259" key="2">
    <source>
        <dbReference type="Pfam" id="PF01408"/>
    </source>
</evidence>
<reference evidence="4 5" key="1">
    <citation type="submission" date="2020-08" db="EMBL/GenBank/DDBJ databases">
        <title>Genomic Encyclopedia of Type Strains, Phase IV (KMG-IV): sequencing the most valuable type-strain genomes for metagenomic binning, comparative biology and taxonomic classification.</title>
        <authorList>
            <person name="Goeker M."/>
        </authorList>
    </citation>
    <scope>NUCLEOTIDE SEQUENCE [LARGE SCALE GENOMIC DNA]</scope>
    <source>
        <strain evidence="4 5">DSM 23562</strain>
    </source>
</reference>
<feature type="domain" description="GFO/IDH/MocA-like oxidoreductase" evidence="3">
    <location>
        <begin position="129"/>
        <end position="246"/>
    </location>
</feature>
<dbReference type="InterPro" id="IPR055170">
    <property type="entry name" value="GFO_IDH_MocA-like_dom"/>
</dbReference>
<dbReference type="GO" id="GO:0000166">
    <property type="term" value="F:nucleotide binding"/>
    <property type="evidence" value="ECO:0007669"/>
    <property type="project" value="InterPro"/>
</dbReference>
<keyword evidence="1" id="KW-0560">Oxidoreductase</keyword>
<name>A0A7W9SMG9_ARMRO</name>
<organism evidence="4 5">
    <name type="scientific">Armatimonas rosea</name>
    <dbReference type="NCBI Taxonomy" id="685828"/>
    <lineage>
        <taxon>Bacteria</taxon>
        <taxon>Bacillati</taxon>
        <taxon>Armatimonadota</taxon>
        <taxon>Armatimonadia</taxon>
        <taxon>Armatimonadales</taxon>
        <taxon>Armatimonadaceae</taxon>
        <taxon>Armatimonas</taxon>
    </lineage>
</organism>
<dbReference type="InterPro" id="IPR050463">
    <property type="entry name" value="Gfo/Idh/MocA_oxidrdct_glycsds"/>
</dbReference>
<dbReference type="Proteomes" id="UP000520814">
    <property type="component" value="Unassembled WGS sequence"/>
</dbReference>